<dbReference type="InterPro" id="IPR020846">
    <property type="entry name" value="MFS_dom"/>
</dbReference>
<dbReference type="InterPro" id="IPR050327">
    <property type="entry name" value="Proton-linked_MCT"/>
</dbReference>
<feature type="transmembrane region" description="Helical" evidence="5">
    <location>
        <begin position="53"/>
        <end position="72"/>
    </location>
</feature>
<evidence type="ECO:0000313" key="8">
    <source>
        <dbReference type="Proteomes" id="UP000063229"/>
    </source>
</evidence>
<dbReference type="EMBL" id="CP014135">
    <property type="protein sequence ID" value="AMB86961.1"/>
    <property type="molecule type" value="Genomic_DNA"/>
</dbReference>
<accession>A0A0X1T4L2</accession>
<dbReference type="GO" id="GO:0016020">
    <property type="term" value="C:membrane"/>
    <property type="evidence" value="ECO:0007669"/>
    <property type="project" value="InterPro"/>
</dbReference>
<organism evidence="7 8">
    <name type="scientific">Pseudomonas agarici</name>
    <dbReference type="NCBI Taxonomy" id="46677"/>
    <lineage>
        <taxon>Bacteria</taxon>
        <taxon>Pseudomonadati</taxon>
        <taxon>Pseudomonadota</taxon>
        <taxon>Gammaproteobacteria</taxon>
        <taxon>Pseudomonadales</taxon>
        <taxon>Pseudomonadaceae</taxon>
        <taxon>Pseudomonas</taxon>
    </lineage>
</organism>
<evidence type="ECO:0000256" key="1">
    <source>
        <dbReference type="ARBA" id="ARBA00022692"/>
    </source>
</evidence>
<evidence type="ECO:0000256" key="2">
    <source>
        <dbReference type="ARBA" id="ARBA00022989"/>
    </source>
</evidence>
<dbReference type="InterPro" id="IPR011701">
    <property type="entry name" value="MFS"/>
</dbReference>
<dbReference type="STRING" id="46677.AWM79_17315"/>
<reference evidence="8" key="1">
    <citation type="submission" date="2016-01" db="EMBL/GenBank/DDBJ databases">
        <authorList>
            <person name="Storey N.H."/>
            <person name="Neuman B.W."/>
        </authorList>
    </citation>
    <scope>NUCLEOTIDE SEQUENCE [LARGE SCALE GENOMIC DNA]</scope>
    <source>
        <strain evidence="8">NCPPB 2472</strain>
    </source>
</reference>
<dbReference type="PANTHER" id="PTHR11360:SF304">
    <property type="entry name" value="MFS DOMAIN-CONTAINING PROTEIN"/>
    <property type="match status" value="1"/>
</dbReference>
<feature type="transmembrane region" description="Helical" evidence="5">
    <location>
        <begin position="142"/>
        <end position="162"/>
    </location>
</feature>
<sequence>MSSKGGIPTGFNLGNRWIQLLLAIICMGLVANVQYSWTLFVRPIHETTGWSELSIQVAFTLFIMAETWLVPLEGMLVDRFGPRPVIAGGALLIMIAWVLNAYTSSLYMLYLDSLLAGTGAGCVYGTCVGIALKWFPDRRGFAGGLAAAGFGVGAALTIIPIANEITLSGYQHAFLKFGLLLGGAVFLVSMLMIKPVKSDRVAKSARNVQGKRDYTTVQMMKTPVFWVSYLIFTAMSAGGLIATAQIASIARDFGIASIPMSIFQTVIPLLTLTLSIDNLVNGLTRPLCGLLSDRFGRENTMFFVFLGEGLALLGIIKFGHNPYLFLIFAPLIYLCWGEIYAISSAMIGDTYGSRNATANAGALFTTKGFAALIVPFGSLLREITGTWDAVFVFCSIIAVLSAIASRFVLAPMRRNFIITSNAEYDANPPVDSRETSHAASPISGATISAR</sequence>
<dbReference type="KEGG" id="pagb:AWM79_17315"/>
<feature type="transmembrane region" description="Helical" evidence="5">
    <location>
        <begin position="301"/>
        <end position="319"/>
    </location>
</feature>
<dbReference type="SUPFAM" id="SSF103473">
    <property type="entry name" value="MFS general substrate transporter"/>
    <property type="match status" value="1"/>
</dbReference>
<evidence type="ECO:0000256" key="3">
    <source>
        <dbReference type="ARBA" id="ARBA00023136"/>
    </source>
</evidence>
<dbReference type="AlphaFoldDB" id="A0A0X1T4L2"/>
<feature type="domain" description="Major facilitator superfamily (MFS) profile" evidence="6">
    <location>
        <begin position="16"/>
        <end position="413"/>
    </location>
</feature>
<dbReference type="NCBIfam" id="TIGR04259">
    <property type="entry name" value="oxa_formateAnti"/>
    <property type="match status" value="1"/>
</dbReference>
<dbReference type="Proteomes" id="UP000063229">
    <property type="component" value="Chromosome"/>
</dbReference>
<evidence type="ECO:0000259" key="6">
    <source>
        <dbReference type="PROSITE" id="PS50850"/>
    </source>
</evidence>
<evidence type="ECO:0000256" key="5">
    <source>
        <dbReference type="SAM" id="Phobius"/>
    </source>
</evidence>
<dbReference type="InterPro" id="IPR036259">
    <property type="entry name" value="MFS_trans_sf"/>
</dbReference>
<name>A0A0X1T4L2_PSEAA</name>
<evidence type="ECO:0000256" key="4">
    <source>
        <dbReference type="SAM" id="MobiDB-lite"/>
    </source>
</evidence>
<feature type="transmembrane region" description="Helical" evidence="5">
    <location>
        <begin position="174"/>
        <end position="193"/>
    </location>
</feature>
<dbReference type="PANTHER" id="PTHR11360">
    <property type="entry name" value="MONOCARBOXYLATE TRANSPORTER"/>
    <property type="match status" value="1"/>
</dbReference>
<gene>
    <name evidence="7" type="ORF">AWM79_17315</name>
</gene>
<feature type="transmembrane region" description="Helical" evidence="5">
    <location>
        <begin position="224"/>
        <end position="247"/>
    </location>
</feature>
<feature type="transmembrane region" description="Helical" evidence="5">
    <location>
        <begin position="114"/>
        <end position="135"/>
    </location>
</feature>
<keyword evidence="3 5" id="KW-0472">Membrane</keyword>
<keyword evidence="1 5" id="KW-0812">Transmembrane</keyword>
<keyword evidence="8" id="KW-1185">Reference proteome</keyword>
<proteinExistence type="predicted"/>
<keyword evidence="2 5" id="KW-1133">Transmembrane helix</keyword>
<dbReference type="Pfam" id="PF07690">
    <property type="entry name" value="MFS_1"/>
    <property type="match status" value="1"/>
</dbReference>
<feature type="transmembrane region" description="Helical" evidence="5">
    <location>
        <begin position="84"/>
        <end position="102"/>
    </location>
</feature>
<dbReference type="PROSITE" id="PS50850">
    <property type="entry name" value="MFS"/>
    <property type="match status" value="1"/>
</dbReference>
<dbReference type="Gene3D" id="1.20.1250.20">
    <property type="entry name" value="MFS general substrate transporter like domains"/>
    <property type="match status" value="2"/>
</dbReference>
<dbReference type="CDD" id="cd17353">
    <property type="entry name" value="MFS_OFA_like"/>
    <property type="match status" value="1"/>
</dbReference>
<feature type="transmembrane region" description="Helical" evidence="5">
    <location>
        <begin position="325"/>
        <end position="348"/>
    </location>
</feature>
<feature type="transmembrane region" description="Helical" evidence="5">
    <location>
        <begin position="20"/>
        <end position="41"/>
    </location>
</feature>
<feature type="region of interest" description="Disordered" evidence="4">
    <location>
        <begin position="428"/>
        <end position="450"/>
    </location>
</feature>
<dbReference type="GO" id="GO:0019531">
    <property type="term" value="F:oxalate transmembrane transporter activity"/>
    <property type="evidence" value="ECO:0007669"/>
    <property type="project" value="InterPro"/>
</dbReference>
<protein>
    <submittedName>
        <fullName evidence="7">Oxalate/formate MFS antiporter</fullName>
    </submittedName>
</protein>
<dbReference type="InterPro" id="IPR026355">
    <property type="entry name" value="Oxa/Form_antiport"/>
</dbReference>
<evidence type="ECO:0000313" key="7">
    <source>
        <dbReference type="EMBL" id="AMB86961.1"/>
    </source>
</evidence>
<feature type="transmembrane region" description="Helical" evidence="5">
    <location>
        <begin position="389"/>
        <end position="409"/>
    </location>
</feature>
<feature type="transmembrane region" description="Helical" evidence="5">
    <location>
        <begin position="253"/>
        <end position="280"/>
    </location>
</feature>
<feature type="transmembrane region" description="Helical" evidence="5">
    <location>
        <begin position="360"/>
        <end position="377"/>
    </location>
</feature>
<dbReference type="RefSeq" id="WP_060783372.1">
    <property type="nucleotide sequence ID" value="NZ_CP014135.1"/>
</dbReference>